<comment type="caution">
    <text evidence="2">The sequence shown here is derived from an EMBL/GenBank/DDBJ whole genome shotgun (WGS) entry which is preliminary data.</text>
</comment>
<evidence type="ECO:0000313" key="2">
    <source>
        <dbReference type="EMBL" id="KAJ4402686.1"/>
    </source>
</evidence>
<dbReference type="InterPro" id="IPR015947">
    <property type="entry name" value="PUA-like_sf"/>
</dbReference>
<protein>
    <recommendedName>
        <fullName evidence="4">YDG domain-containing protein</fullName>
    </recommendedName>
</protein>
<name>A0A9W8ZBL8_9PLEO</name>
<feature type="compositionally biased region" description="Low complexity" evidence="1">
    <location>
        <begin position="456"/>
        <end position="465"/>
    </location>
</feature>
<organism evidence="2 3">
    <name type="scientific">Didymella pomorum</name>
    <dbReference type="NCBI Taxonomy" id="749634"/>
    <lineage>
        <taxon>Eukaryota</taxon>
        <taxon>Fungi</taxon>
        <taxon>Dikarya</taxon>
        <taxon>Ascomycota</taxon>
        <taxon>Pezizomycotina</taxon>
        <taxon>Dothideomycetes</taxon>
        <taxon>Pleosporomycetidae</taxon>
        <taxon>Pleosporales</taxon>
        <taxon>Pleosporineae</taxon>
        <taxon>Didymellaceae</taxon>
        <taxon>Didymella</taxon>
    </lineage>
</organism>
<dbReference type="InterPro" id="IPR036987">
    <property type="entry name" value="SRA-YDG_sf"/>
</dbReference>
<evidence type="ECO:0008006" key="4">
    <source>
        <dbReference type="Google" id="ProtNLM"/>
    </source>
</evidence>
<feature type="region of interest" description="Disordered" evidence="1">
    <location>
        <begin position="408"/>
        <end position="434"/>
    </location>
</feature>
<dbReference type="EMBL" id="JAPEVA010000059">
    <property type="protein sequence ID" value="KAJ4402686.1"/>
    <property type="molecule type" value="Genomic_DNA"/>
</dbReference>
<feature type="region of interest" description="Disordered" evidence="1">
    <location>
        <begin position="447"/>
        <end position="493"/>
    </location>
</feature>
<dbReference type="AlphaFoldDB" id="A0A9W8ZBL8"/>
<evidence type="ECO:0000256" key="1">
    <source>
        <dbReference type="SAM" id="MobiDB-lite"/>
    </source>
</evidence>
<keyword evidence="3" id="KW-1185">Reference proteome</keyword>
<evidence type="ECO:0000313" key="3">
    <source>
        <dbReference type="Proteomes" id="UP001140510"/>
    </source>
</evidence>
<sequence length="720" mass="80291">MPLPYAAAPVPPVTPPVADISRYRLKHFAHWIRDDLDVLVAREGPDILRPDDVLTLHGLFVALRQSTSITALDLRATGIHKAVKDIAGIATRWPRRLCDDCDEIITIWKSRFGRFEDLHPFLYGRGGRLEGIASVSEHTDEVRLVLSFQYSLLTVMKSLLKRWAEHCPEKIHPSASHRQGDLGFKAGDWWIHPLFAHHAGIIGLESVHGGITYDKNGAYALLLKHTGEIDARSEEVFTYRCPISDKGKFRLTAATPTSRKPIRVLRSHSVNSIWGPKAGVRYEGLYSVKGWCIRQAKLKDTTSGEWKDGDILYEVVLQRKDPVPMEQVTCRPTNMEVGDYTEYKRLRRIYRDRKHHGPAPIPVPQQVLKAAPAIPPLQPPARPTIVPQSLLCVSPSVSRQTTFREPAFDAPSAAADRPSASDVVSPMTVPGLQDSFFAPKKVGTLEIPTLNDKSRPGTPTSSSGKTSRDKQVRAQSPGSSSRASTNSGKSDHNELKEIIPWIDLEAELPTPPAFETPPLISEQKTSQPRERLEAKAAEMNPVKNVRRLARDSGQSSDLSLQSQNVRARDTASSALDLRLYATKPVLPILGEKKGKETEKDRDKKKLAFGKKARFFDGAEYSADEEDDDYRAFLSRGRRFRSNSVDDLPVLHSPMPIKPPRPISLFDYGIEHIEFTLSLDDIVPRPRAASPVDSPMIMHPRGSQTTGESIALGKLKRWLCK</sequence>
<dbReference type="SUPFAM" id="SSF88697">
    <property type="entry name" value="PUA domain-like"/>
    <property type="match status" value="1"/>
</dbReference>
<dbReference type="OrthoDB" id="3244603at2759"/>
<feature type="compositionally biased region" description="Polar residues" evidence="1">
    <location>
        <begin position="473"/>
        <end position="488"/>
    </location>
</feature>
<proteinExistence type="predicted"/>
<feature type="region of interest" description="Disordered" evidence="1">
    <location>
        <begin position="508"/>
        <end position="532"/>
    </location>
</feature>
<reference evidence="2" key="1">
    <citation type="submission" date="2022-10" db="EMBL/GenBank/DDBJ databases">
        <title>Tapping the CABI collections for fungal endophytes: first genome assemblies for Collariella, Neodidymelliopsis, Ascochyta clinopodiicola, Didymella pomorum, Didymosphaeria variabile, Neocosmospora piperis and Neocucurbitaria cava.</title>
        <authorList>
            <person name="Hill R."/>
        </authorList>
    </citation>
    <scope>NUCLEOTIDE SEQUENCE</scope>
    <source>
        <strain evidence="2">IMI 355091</strain>
    </source>
</reference>
<accession>A0A9W8ZBL8</accession>
<dbReference type="Proteomes" id="UP001140510">
    <property type="component" value="Unassembled WGS sequence"/>
</dbReference>
<feature type="compositionally biased region" description="Low complexity" evidence="1">
    <location>
        <begin position="408"/>
        <end position="422"/>
    </location>
</feature>
<gene>
    <name evidence="2" type="ORF">N0V91_007060</name>
</gene>
<dbReference type="Gene3D" id="2.30.280.10">
    <property type="entry name" value="SRA-YDG"/>
    <property type="match status" value="1"/>
</dbReference>